<dbReference type="GO" id="GO:0016787">
    <property type="term" value="F:hydrolase activity"/>
    <property type="evidence" value="ECO:0007669"/>
    <property type="project" value="UniProtKB-KW"/>
</dbReference>
<protein>
    <submittedName>
        <fullName evidence="7">UPF0395 family protein</fullName>
    </submittedName>
</protein>
<evidence type="ECO:0000256" key="6">
    <source>
        <dbReference type="ARBA" id="ARBA00023016"/>
    </source>
</evidence>
<dbReference type="Proteomes" id="UP000296216">
    <property type="component" value="Chromosome"/>
</dbReference>
<sequence>MSRRTYSGREVVKVLTRHGFETTGGGGSHRKLSYKHPETGDVRHVVVPMHDELAPGTLREIADQAGAHDYDAFLDWLDNTL</sequence>
<name>A0A4D6GSE7_HALS9</name>
<evidence type="ECO:0000256" key="4">
    <source>
        <dbReference type="ARBA" id="ARBA00022801"/>
    </source>
</evidence>
<keyword evidence="5" id="KW-0694">RNA-binding</keyword>
<keyword evidence="1" id="KW-1277">Toxin-antitoxin system</keyword>
<dbReference type="InterPro" id="IPR012933">
    <property type="entry name" value="HicA_mRNA_interferase"/>
</dbReference>
<dbReference type="InterPro" id="IPR038570">
    <property type="entry name" value="HicA_sf"/>
</dbReference>
<gene>
    <name evidence="7" type="ORF">HBSAL_04450</name>
</gene>
<evidence type="ECO:0000256" key="5">
    <source>
        <dbReference type="ARBA" id="ARBA00022884"/>
    </source>
</evidence>
<dbReference type="EMBL" id="CP038631">
    <property type="protein sequence ID" value="QCC44603.1"/>
    <property type="molecule type" value="Genomic_DNA"/>
</dbReference>
<dbReference type="AlphaFoldDB" id="A0A4D6GSE7"/>
<evidence type="ECO:0000313" key="8">
    <source>
        <dbReference type="Proteomes" id="UP000296216"/>
    </source>
</evidence>
<organism evidence="7 8">
    <name type="scientific">Halobacterium salinarum (strain ATCC 33171 / DSM 3754 / JCM 8978 / NBRC 102687 / NCIMB 764 / 91-R6)</name>
    <dbReference type="NCBI Taxonomy" id="2597657"/>
    <lineage>
        <taxon>Archaea</taxon>
        <taxon>Methanobacteriati</taxon>
        <taxon>Methanobacteriota</taxon>
        <taxon>Stenosarchaea group</taxon>
        <taxon>Halobacteria</taxon>
        <taxon>Halobacteriales</taxon>
        <taxon>Halobacteriaceae</taxon>
        <taxon>Halobacterium</taxon>
    </lineage>
</organism>
<dbReference type="SUPFAM" id="SSF54786">
    <property type="entry name" value="YcfA/nrd intein domain"/>
    <property type="match status" value="1"/>
</dbReference>
<dbReference type="RefSeq" id="WP_136361190.1">
    <property type="nucleotide sequence ID" value="NZ_VRYN01000015.1"/>
</dbReference>
<keyword evidence="3" id="KW-0255">Endonuclease</keyword>
<evidence type="ECO:0000313" key="7">
    <source>
        <dbReference type="EMBL" id="QCC44603.1"/>
    </source>
</evidence>
<keyword evidence="2" id="KW-0540">Nuclease</keyword>
<dbReference type="GO" id="GO:0003729">
    <property type="term" value="F:mRNA binding"/>
    <property type="evidence" value="ECO:0007669"/>
    <property type="project" value="InterPro"/>
</dbReference>
<evidence type="ECO:0000256" key="2">
    <source>
        <dbReference type="ARBA" id="ARBA00022722"/>
    </source>
</evidence>
<accession>A0A4D6GSE7</accession>
<reference evidence="7 8" key="1">
    <citation type="journal article" date="2019" name="Microbiol. Resour. Announc.">
        <title>The Genome Sequence of the Halobacterium salinarum Type Strain Is Closely Related to That of Laboratory Strains NRC-1 and R1.</title>
        <authorList>
            <person name="Pfeiffer F."/>
            <person name="Marchfelder A."/>
            <person name="Habermann B."/>
            <person name="Dyall-Smith M.L."/>
        </authorList>
    </citation>
    <scope>NUCLEOTIDE SEQUENCE [LARGE SCALE GENOMIC DNA]</scope>
    <source>
        <strain evidence="8">ATCC 33171 / DSM 3754 / JCM 8978 / NBRC 102687 / NCIMB 764 / 91-R6</strain>
    </source>
</reference>
<dbReference type="GeneID" id="39854758"/>
<evidence type="ECO:0000256" key="3">
    <source>
        <dbReference type="ARBA" id="ARBA00022759"/>
    </source>
</evidence>
<evidence type="ECO:0000256" key="1">
    <source>
        <dbReference type="ARBA" id="ARBA00022649"/>
    </source>
</evidence>
<dbReference type="Gene3D" id="3.30.920.30">
    <property type="entry name" value="Hypothetical protein"/>
    <property type="match status" value="1"/>
</dbReference>
<keyword evidence="6" id="KW-0346">Stress response</keyword>
<proteinExistence type="predicted"/>
<dbReference type="Pfam" id="PF07927">
    <property type="entry name" value="HicA_toxin"/>
    <property type="match status" value="1"/>
</dbReference>
<keyword evidence="4" id="KW-0378">Hydrolase</keyword>
<dbReference type="GO" id="GO:0004519">
    <property type="term" value="F:endonuclease activity"/>
    <property type="evidence" value="ECO:0007669"/>
    <property type="project" value="UniProtKB-KW"/>
</dbReference>